<keyword evidence="6 15" id="KW-1133">Transmembrane helix</keyword>
<dbReference type="GO" id="GO:0015189">
    <property type="term" value="F:L-lysine transmembrane transporter activity"/>
    <property type="evidence" value="ECO:0007669"/>
    <property type="project" value="TreeGrafter"/>
</dbReference>
<evidence type="ECO:0000256" key="2">
    <source>
        <dbReference type="ARBA" id="ARBA00022448"/>
    </source>
</evidence>
<evidence type="ECO:0000256" key="6">
    <source>
        <dbReference type="ARBA" id="ARBA00022989"/>
    </source>
</evidence>
<name>A0A6P8P474_GEOSA</name>
<accession>A0A6P8P474</accession>
<evidence type="ECO:0000256" key="7">
    <source>
        <dbReference type="ARBA" id="ARBA00023136"/>
    </source>
</evidence>
<dbReference type="OrthoDB" id="8048523at2759"/>
<feature type="transmembrane region" description="Helical" evidence="15">
    <location>
        <begin position="126"/>
        <end position="147"/>
    </location>
</feature>
<comment type="subcellular location">
    <subcellularLocation>
        <location evidence="1">Lysosome membrane</location>
        <topology evidence="1">Multi-pass membrane protein</topology>
    </subcellularLocation>
</comment>
<feature type="transmembrane region" description="Helical" evidence="15">
    <location>
        <begin position="31"/>
        <end position="53"/>
    </location>
</feature>
<keyword evidence="9" id="KW-0458">Lysosome</keyword>
<keyword evidence="5" id="KW-0029">Amino-acid transport</keyword>
<comment type="similarity">
    <text evidence="10">Belongs to the laat-1 family.</text>
</comment>
<organism evidence="16 17">
    <name type="scientific">Geotrypetes seraphini</name>
    <name type="common">Gaboon caecilian</name>
    <name type="synonym">Caecilia seraphini</name>
    <dbReference type="NCBI Taxonomy" id="260995"/>
    <lineage>
        <taxon>Eukaryota</taxon>
        <taxon>Metazoa</taxon>
        <taxon>Chordata</taxon>
        <taxon>Craniata</taxon>
        <taxon>Vertebrata</taxon>
        <taxon>Euteleostomi</taxon>
        <taxon>Amphibia</taxon>
        <taxon>Gymnophiona</taxon>
        <taxon>Geotrypetes</taxon>
    </lineage>
</organism>
<keyword evidence="7 15" id="KW-0472">Membrane</keyword>
<protein>
    <recommendedName>
        <fullName evidence="12">Lysosomal amino acid transporter 1 homolog</fullName>
    </recommendedName>
    <alternativeName>
        <fullName evidence="13">PQ-loop repeat-containing protein 2</fullName>
    </alternativeName>
    <alternativeName>
        <fullName evidence="14">Solute carrier family 66 member 1</fullName>
    </alternativeName>
</protein>
<evidence type="ECO:0000256" key="3">
    <source>
        <dbReference type="ARBA" id="ARBA00022692"/>
    </source>
</evidence>
<dbReference type="InterPro" id="IPR051415">
    <property type="entry name" value="LAAT-1"/>
</dbReference>
<reference evidence="17" key="1">
    <citation type="submission" date="2025-08" db="UniProtKB">
        <authorList>
            <consortium name="RefSeq"/>
        </authorList>
    </citation>
    <scope>IDENTIFICATION</scope>
</reference>
<dbReference type="Pfam" id="PF04193">
    <property type="entry name" value="PQ-loop"/>
    <property type="match status" value="2"/>
</dbReference>
<feature type="transmembrane region" description="Helical" evidence="15">
    <location>
        <begin position="97"/>
        <end position="114"/>
    </location>
</feature>
<dbReference type="SMART" id="SM00679">
    <property type="entry name" value="CTNS"/>
    <property type="match status" value="2"/>
</dbReference>
<keyword evidence="4" id="KW-0677">Repeat</keyword>
<evidence type="ECO:0000256" key="5">
    <source>
        <dbReference type="ARBA" id="ARBA00022970"/>
    </source>
</evidence>
<dbReference type="PANTHER" id="PTHR16201:SF36">
    <property type="entry name" value="LYSOSOMAL AMINO ACID TRANSPORTER 1 HOMOLOG"/>
    <property type="match status" value="1"/>
</dbReference>
<dbReference type="GeneID" id="117349281"/>
<evidence type="ECO:0000256" key="14">
    <source>
        <dbReference type="ARBA" id="ARBA00081269"/>
    </source>
</evidence>
<evidence type="ECO:0000256" key="11">
    <source>
        <dbReference type="ARBA" id="ARBA00056009"/>
    </source>
</evidence>
<dbReference type="Proteomes" id="UP000515159">
    <property type="component" value="Chromosome 15"/>
</dbReference>
<dbReference type="FunFam" id="1.20.1280.290:FF:000017">
    <property type="entry name" value="lysosomal amino acid transporter 1 homolog"/>
    <property type="match status" value="1"/>
</dbReference>
<comment type="function">
    <text evidence="11">Amino acid transporter that specifically mediates the pH-dependent export of the cationic amino acids arginine, histidine and lysine from lysosomes.</text>
</comment>
<evidence type="ECO:0000256" key="4">
    <source>
        <dbReference type="ARBA" id="ARBA00022737"/>
    </source>
</evidence>
<dbReference type="FunFam" id="1.20.1280.290:FF:000013">
    <property type="entry name" value="lysosomal amino acid transporter 1 homolog"/>
    <property type="match status" value="1"/>
</dbReference>
<proteinExistence type="inferred from homology"/>
<gene>
    <name evidence="17" type="primary">SLC66A1</name>
</gene>
<keyword evidence="3 15" id="KW-0812">Transmembrane</keyword>
<evidence type="ECO:0000256" key="10">
    <source>
        <dbReference type="ARBA" id="ARBA00038039"/>
    </source>
</evidence>
<dbReference type="PANTHER" id="PTHR16201">
    <property type="entry name" value="SEVEN TRANSMEMBRANE PROTEIN 1-RELATED"/>
    <property type="match status" value="1"/>
</dbReference>
<dbReference type="InParanoid" id="A0A6P8P474"/>
<dbReference type="FunCoup" id="A0A6P8P474">
    <property type="interactions" value="352"/>
</dbReference>
<keyword evidence="8" id="KW-0325">Glycoprotein</keyword>
<feature type="transmembrane region" description="Helical" evidence="15">
    <location>
        <begin position="180"/>
        <end position="200"/>
    </location>
</feature>
<evidence type="ECO:0000256" key="13">
    <source>
        <dbReference type="ARBA" id="ARBA00079342"/>
    </source>
</evidence>
<dbReference type="RefSeq" id="XP_033778409.1">
    <property type="nucleotide sequence ID" value="XM_033922518.1"/>
</dbReference>
<evidence type="ECO:0000256" key="8">
    <source>
        <dbReference type="ARBA" id="ARBA00023180"/>
    </source>
</evidence>
<dbReference type="InterPro" id="IPR006603">
    <property type="entry name" value="PQ-loop_rpt"/>
</dbReference>
<dbReference type="Gene3D" id="1.20.1280.290">
    <property type="match status" value="2"/>
</dbReference>
<dbReference type="AlphaFoldDB" id="A0A6P8P474"/>
<evidence type="ECO:0000256" key="15">
    <source>
        <dbReference type="SAM" id="Phobius"/>
    </source>
</evidence>
<dbReference type="GO" id="GO:0080144">
    <property type="term" value="P:intracellular amino acid homeostasis"/>
    <property type="evidence" value="ECO:0007669"/>
    <property type="project" value="UniProtKB-ARBA"/>
</dbReference>
<dbReference type="GO" id="GO:0005765">
    <property type="term" value="C:lysosomal membrane"/>
    <property type="evidence" value="ECO:0007669"/>
    <property type="project" value="UniProtKB-SubCell"/>
</dbReference>
<keyword evidence="16" id="KW-1185">Reference proteome</keyword>
<dbReference type="KEGG" id="gsh:117349281"/>
<feature type="transmembrane region" description="Helical" evidence="15">
    <location>
        <begin position="65"/>
        <end position="85"/>
    </location>
</feature>
<feature type="transmembrane region" description="Helical" evidence="15">
    <location>
        <begin position="212"/>
        <end position="233"/>
    </location>
</feature>
<keyword evidence="2" id="KW-0813">Transport</keyword>
<evidence type="ECO:0000256" key="12">
    <source>
        <dbReference type="ARBA" id="ARBA00068323"/>
    </source>
</evidence>
<evidence type="ECO:0000256" key="9">
    <source>
        <dbReference type="ARBA" id="ARBA00023228"/>
    </source>
</evidence>
<evidence type="ECO:0000256" key="1">
    <source>
        <dbReference type="ARBA" id="ARBA00004155"/>
    </source>
</evidence>
<evidence type="ECO:0000313" key="17">
    <source>
        <dbReference type="RefSeq" id="XP_033778409.1"/>
    </source>
</evidence>
<feature type="transmembrane region" description="Helical" evidence="15">
    <location>
        <begin position="253"/>
        <end position="274"/>
    </location>
</feature>
<sequence>MATPGNFSDCINGSLWVWNLLQECARDRRDVASVILGLFSVLCFMGASFPQWFRSCKTGNMDRALSIWFLLGWLAGDSCNFIGAFLSHQLPLQTYTAIYYVLADLIMLTLYFYFKLKNQRRKEVNTSINIAFGLTVLSSVSMVASLWGSSQQAERAAAKFRSRTLLATMRNEKPFTNRDIIGFIFGSFSSLLYLTSRLPQIITNFKRKSTEGLAYSLFALVILGNLTYGLSILLKNPEEGQSESNYVIHHLPWLIGSLGVLALDIVISIQFFVYRKNSYTTGGDTPEEKESLLHSSAPDP</sequence>
<evidence type="ECO:0000313" key="16">
    <source>
        <dbReference type="Proteomes" id="UP000515159"/>
    </source>
</evidence>
<dbReference type="CTD" id="54896"/>